<dbReference type="Proteomes" id="UP001244623">
    <property type="component" value="Unassembled WGS sequence"/>
</dbReference>
<comment type="caution">
    <text evidence="1">The sequence shown here is derived from an EMBL/GenBank/DDBJ whole genome shotgun (WGS) entry which is preliminary data.</text>
</comment>
<dbReference type="EMBL" id="JAUSSJ010000009">
    <property type="protein sequence ID" value="MDQ0021659.1"/>
    <property type="molecule type" value="Genomic_DNA"/>
</dbReference>
<sequence>MTSNSSRVNVGKTGIDNRTTFCYILWCSLEHFKDEKQ</sequence>
<protein>
    <submittedName>
        <fullName evidence="1">Uncharacterized protein</fullName>
    </submittedName>
</protein>
<keyword evidence="2" id="KW-1185">Reference proteome</keyword>
<reference evidence="1 2" key="1">
    <citation type="submission" date="2023-07" db="EMBL/GenBank/DDBJ databases">
        <title>Sorghum-associated microbial communities from plants grown in Nebraska, USA.</title>
        <authorList>
            <person name="Schachtman D."/>
        </authorList>
    </citation>
    <scope>NUCLEOTIDE SEQUENCE [LARGE SCALE GENOMIC DNA]</scope>
    <source>
        <strain evidence="1 2">CC49</strain>
    </source>
</reference>
<proteinExistence type="predicted"/>
<accession>A0ABT9TDT1</accession>
<gene>
    <name evidence="1" type="ORF">J2X94_003845</name>
</gene>
<name>A0ABT9TDT1_9GAMM</name>
<evidence type="ECO:0000313" key="1">
    <source>
        <dbReference type="EMBL" id="MDQ0021659.1"/>
    </source>
</evidence>
<evidence type="ECO:0000313" key="2">
    <source>
        <dbReference type="Proteomes" id="UP001244623"/>
    </source>
</evidence>
<organism evidence="1 2">
    <name type="scientific">[Curtobacterium] plantarum</name>
    <dbReference type="NCBI Taxonomy" id="221276"/>
    <lineage>
        <taxon>Bacteria</taxon>
        <taxon>Pseudomonadati</taxon>
        <taxon>Pseudomonadota</taxon>
        <taxon>Gammaproteobacteria</taxon>
        <taxon>Enterobacterales</taxon>
        <taxon>Erwiniaceae</taxon>
        <taxon>Pantoea</taxon>
    </lineage>
</organism>